<feature type="region of interest" description="Disordered" evidence="1">
    <location>
        <begin position="1"/>
        <end position="72"/>
    </location>
</feature>
<protein>
    <recommendedName>
        <fullName evidence="2">WKF domain-containing protein</fullName>
    </recommendedName>
</protein>
<feature type="domain" description="WKF" evidence="2">
    <location>
        <begin position="95"/>
        <end position="156"/>
    </location>
</feature>
<dbReference type="GeneID" id="16078373"/>
<gene>
    <name evidence="3" type="ORF">PTSG_01798</name>
</gene>
<dbReference type="KEGG" id="sre:PTSG_01798"/>
<dbReference type="InterPro" id="IPR019327">
    <property type="entry name" value="WKF"/>
</dbReference>
<dbReference type="OMA" id="NLECEVP"/>
<evidence type="ECO:0000313" key="3">
    <source>
        <dbReference type="EMBL" id="EGD78823.1"/>
    </source>
</evidence>
<accession>F2TYZ9</accession>
<organism evidence="4">
    <name type="scientific">Salpingoeca rosetta (strain ATCC 50818 / BSB-021)</name>
    <dbReference type="NCBI Taxonomy" id="946362"/>
    <lineage>
        <taxon>Eukaryota</taxon>
        <taxon>Choanoflagellata</taxon>
        <taxon>Craspedida</taxon>
        <taxon>Salpingoecidae</taxon>
        <taxon>Salpingoeca</taxon>
    </lineage>
</organism>
<dbReference type="eggNOG" id="KOG4829">
    <property type="taxonomic scope" value="Eukaryota"/>
</dbReference>
<proteinExistence type="predicted"/>
<reference evidence="3" key="1">
    <citation type="submission" date="2009-08" db="EMBL/GenBank/DDBJ databases">
        <title>Annotation of Salpingoeca rosetta.</title>
        <authorList>
            <consortium name="The Broad Institute Genome Sequencing Platform"/>
            <person name="Russ C."/>
            <person name="Cuomo C."/>
            <person name="Burger G."/>
            <person name="Gray M.W."/>
            <person name="Holland P.W.H."/>
            <person name="King N."/>
            <person name="Lang F.B.F."/>
            <person name="Roger A.J."/>
            <person name="Ruiz-Trillo I."/>
            <person name="Young S.K."/>
            <person name="Zeng Q."/>
            <person name="Gargeya S."/>
            <person name="Alvarado L."/>
            <person name="Berlin A."/>
            <person name="Chapman S.B."/>
            <person name="Chen Z."/>
            <person name="Freedman E."/>
            <person name="Gellesch M."/>
            <person name="Goldberg J."/>
            <person name="Griggs A."/>
            <person name="Gujja S."/>
            <person name="Heilman E."/>
            <person name="Heiman D."/>
            <person name="Howarth C."/>
            <person name="Mehta T."/>
            <person name="Neiman D."/>
            <person name="Pearson M."/>
            <person name="Roberts A."/>
            <person name="Saif S."/>
            <person name="Shea T."/>
            <person name="Shenoy N."/>
            <person name="Sisk P."/>
            <person name="Stolte C."/>
            <person name="Sykes S."/>
            <person name="White J."/>
            <person name="Yandava C."/>
            <person name="Haas B."/>
            <person name="Nusbaum C."/>
            <person name="Birren B."/>
        </authorList>
    </citation>
    <scope>NUCLEOTIDE SEQUENCE [LARGE SCALE GENOMIC DNA]</scope>
    <source>
        <strain evidence="3">ATCC 50818</strain>
    </source>
</reference>
<evidence type="ECO:0000313" key="4">
    <source>
        <dbReference type="Proteomes" id="UP000007799"/>
    </source>
</evidence>
<dbReference type="OrthoDB" id="10261563at2759"/>
<name>F2TYZ9_SALR5</name>
<keyword evidence="4" id="KW-1185">Reference proteome</keyword>
<evidence type="ECO:0000256" key="1">
    <source>
        <dbReference type="SAM" id="MobiDB-lite"/>
    </source>
</evidence>
<dbReference type="RefSeq" id="XP_004997779.1">
    <property type="nucleotide sequence ID" value="XM_004997722.1"/>
</dbReference>
<dbReference type="InParanoid" id="F2TYZ9"/>
<feature type="compositionally biased region" description="Basic and acidic residues" evidence="1">
    <location>
        <begin position="35"/>
        <end position="72"/>
    </location>
</feature>
<dbReference type="AlphaFoldDB" id="F2TYZ9"/>
<dbReference type="PANTHER" id="PTHR22306">
    <property type="entry name" value="CHROMOSOME 7 OPEN READING FRAME 50"/>
    <property type="match status" value="1"/>
</dbReference>
<dbReference type="EMBL" id="GL832957">
    <property type="protein sequence ID" value="EGD78823.1"/>
    <property type="molecule type" value="Genomic_DNA"/>
</dbReference>
<dbReference type="Proteomes" id="UP000007799">
    <property type="component" value="Unassembled WGS sequence"/>
</dbReference>
<dbReference type="STRING" id="946362.F2TYZ9"/>
<sequence length="212" mass="25285">MASRAQKLVWEERERQRKRQRKGKRAADTEDEQAQQEKERKAEEEERLKRQQEKRAKREQRKQEKMKEDEAMTPEVRERLRLLARYQAKALEAHNYLLLWKTDREAWKFKKHHQTFLLKHMFNPYVVDQMAFDILMEYIGGLQGRSVDATVKAAQTKLEEDEVQEEVLSDAEVVFNRFSEGKPFTEAVKAKFASTLTQLIHKRARSVLQVLL</sequence>
<dbReference type="PANTHER" id="PTHR22306:SF2">
    <property type="entry name" value="CHROMOSOME 7 OPEN READING FRAME 50"/>
    <property type="match status" value="1"/>
</dbReference>
<evidence type="ECO:0000259" key="2">
    <source>
        <dbReference type="Pfam" id="PF10180"/>
    </source>
</evidence>
<dbReference type="Pfam" id="PF10180">
    <property type="entry name" value="WKF"/>
    <property type="match status" value="1"/>
</dbReference>